<feature type="domain" description="UDP-N-acetylglucosamine 2-epimerase" evidence="2">
    <location>
        <begin position="31"/>
        <end position="371"/>
    </location>
</feature>
<dbReference type="EMBL" id="NMUJ01000005">
    <property type="protein sequence ID" value="OYV03478.1"/>
    <property type="molecule type" value="Genomic_DNA"/>
</dbReference>
<name>A0A257LUW5_UNCW3</name>
<dbReference type="GO" id="GO:0016853">
    <property type="term" value="F:isomerase activity"/>
    <property type="evidence" value="ECO:0007669"/>
    <property type="project" value="UniProtKB-KW"/>
</dbReference>
<dbReference type="NCBIfam" id="TIGR00236">
    <property type="entry name" value="wecB"/>
    <property type="match status" value="1"/>
</dbReference>
<dbReference type="InterPro" id="IPR029767">
    <property type="entry name" value="WecB-like"/>
</dbReference>
<dbReference type="CDD" id="cd03786">
    <property type="entry name" value="GTB_UDP-GlcNAc_2-Epimerase"/>
    <property type="match status" value="1"/>
</dbReference>
<keyword evidence="1" id="KW-0413">Isomerase</keyword>
<dbReference type="Gene3D" id="3.40.50.2000">
    <property type="entry name" value="Glycogen Phosphorylase B"/>
    <property type="match status" value="2"/>
</dbReference>
<evidence type="ECO:0000313" key="4">
    <source>
        <dbReference type="Proteomes" id="UP000216312"/>
    </source>
</evidence>
<evidence type="ECO:0000259" key="2">
    <source>
        <dbReference type="Pfam" id="PF02350"/>
    </source>
</evidence>
<accession>A0A257LUW5</accession>
<dbReference type="PANTHER" id="PTHR43174">
    <property type="entry name" value="UDP-N-ACETYLGLUCOSAMINE 2-EPIMERASE"/>
    <property type="match status" value="1"/>
</dbReference>
<sequence>MKLAIVVGARPNFMKITPILKAINRYNAVSRSTFHTLLIHTGQHYDYEMSKIFFEDLDIPEPHIYLGIGSGTHGEQTGKMLIALERVFMEQQPNLVMVVGDVNSTLAGALAAAKLHIPVAHVEAGLRCFDMQMPEELNRILTDRVAELLFTPVREANYNLIREGVPEYKIFLVGDVMIDVLIENLGKARNRKIYNRMGLEHLQYGVVTLHRAENVDNPDRLYSVLDALNEIGKDIPLIFPIHPRTRKRIEEFGFTNMISEWPDNRIKQPALYAMKPIGYLDFISLEMHTTIVFTDSGGIQKETMMLNIPCLTLRNRTEYPFTLTRGTNTLVGTDKQLIIHEAHKVLTGNRKHADTIPLWDGKAATRIVDVIANWYGMN</sequence>
<reference evidence="4" key="1">
    <citation type="submission" date="2017-07" db="EMBL/GenBank/DDBJ databases">
        <title>Novel pathways for hydrocarbon cycling and metabolic interdependencies in hydrothermal sediment communities.</title>
        <authorList>
            <person name="Dombrowski N."/>
            <person name="Seitz K."/>
            <person name="Teske A."/>
            <person name="Baker B."/>
        </authorList>
    </citation>
    <scope>NUCLEOTIDE SEQUENCE [LARGE SCALE GENOMIC DNA]</scope>
</reference>
<comment type="similarity">
    <text evidence="1">Belongs to the UDP-N-acetylglucosamine 2-epimerase family.</text>
</comment>
<dbReference type="PANTHER" id="PTHR43174:SF1">
    <property type="entry name" value="UDP-N-ACETYLGLUCOSAMINE 2-EPIMERASE"/>
    <property type="match status" value="1"/>
</dbReference>
<dbReference type="Proteomes" id="UP000216312">
    <property type="component" value="Unassembled WGS sequence"/>
</dbReference>
<dbReference type="AlphaFoldDB" id="A0A257LUW5"/>
<evidence type="ECO:0000256" key="1">
    <source>
        <dbReference type="RuleBase" id="RU003513"/>
    </source>
</evidence>
<dbReference type="InterPro" id="IPR003331">
    <property type="entry name" value="UDP_GlcNAc_Epimerase_2_dom"/>
</dbReference>
<organism evidence="3 4">
    <name type="scientific">candidate division WOR-3 bacterium 4484_18</name>
    <dbReference type="NCBI Taxonomy" id="2020626"/>
    <lineage>
        <taxon>Bacteria</taxon>
        <taxon>Bacteria division WOR-3</taxon>
    </lineage>
</organism>
<dbReference type="SUPFAM" id="SSF53756">
    <property type="entry name" value="UDP-Glycosyltransferase/glycogen phosphorylase"/>
    <property type="match status" value="1"/>
</dbReference>
<evidence type="ECO:0000313" key="3">
    <source>
        <dbReference type="EMBL" id="OYV03478.1"/>
    </source>
</evidence>
<dbReference type="Pfam" id="PF02350">
    <property type="entry name" value="Epimerase_2"/>
    <property type="match status" value="1"/>
</dbReference>
<comment type="caution">
    <text evidence="3">The sequence shown here is derived from an EMBL/GenBank/DDBJ whole genome shotgun (WGS) entry which is preliminary data.</text>
</comment>
<gene>
    <name evidence="3" type="ORF">CGW93_00760</name>
</gene>
<protein>
    <submittedName>
        <fullName evidence="3">UDP-N-acetylglucosamine 2-epimerase (Non-hydrolyzing)</fullName>
    </submittedName>
</protein>
<proteinExistence type="inferred from homology"/>